<evidence type="ECO:0000256" key="5">
    <source>
        <dbReference type="ARBA" id="ARBA00022598"/>
    </source>
</evidence>
<keyword evidence="18" id="KW-1185">Reference proteome</keyword>
<feature type="binding site" evidence="14">
    <location>
        <position position="301"/>
    </location>
    <ligand>
        <name>Mg(2+)</name>
        <dbReference type="ChEBI" id="CHEBI:18420"/>
        <label>2</label>
    </ligand>
</feature>
<dbReference type="GO" id="GO:0071555">
    <property type="term" value="P:cell wall organization"/>
    <property type="evidence" value="ECO:0007669"/>
    <property type="project" value="UniProtKB-KW"/>
</dbReference>
<evidence type="ECO:0000256" key="3">
    <source>
        <dbReference type="ARBA" id="ARBA00010871"/>
    </source>
</evidence>
<feature type="binding site" evidence="14">
    <location>
        <position position="303"/>
    </location>
    <ligand>
        <name>Mg(2+)</name>
        <dbReference type="ChEBI" id="CHEBI:18420"/>
        <label>2</label>
    </ligand>
</feature>
<keyword evidence="14" id="KW-0460">Magnesium</keyword>
<dbReference type="PROSITE" id="PS50975">
    <property type="entry name" value="ATP_GRASP"/>
    <property type="match status" value="1"/>
</dbReference>
<feature type="active site" evidence="13">
    <location>
        <position position="312"/>
    </location>
</feature>
<dbReference type="STRING" id="120956.SAMN05421791_10258"/>
<reference evidence="17 18" key="1">
    <citation type="submission" date="2016-10" db="EMBL/GenBank/DDBJ databases">
        <authorList>
            <person name="de Groot N.N."/>
        </authorList>
    </citation>
    <scope>NUCLEOTIDE SEQUENCE [LARGE SCALE GENOMIC DNA]</scope>
    <source>
        <strain evidence="17 18">ATCC BAA-466</strain>
    </source>
</reference>
<keyword evidence="9 12" id="KW-0573">Peptidoglycan synthesis</keyword>
<feature type="binding site" evidence="14">
    <location>
        <position position="288"/>
    </location>
    <ligand>
        <name>Mg(2+)</name>
        <dbReference type="ChEBI" id="CHEBI:18420"/>
        <label>1</label>
    </ligand>
</feature>
<dbReference type="PANTHER" id="PTHR23132">
    <property type="entry name" value="D-ALANINE--D-ALANINE LIGASE"/>
    <property type="match status" value="1"/>
</dbReference>
<comment type="similarity">
    <text evidence="3 12">Belongs to the D-alanine--D-alanine ligase family.</text>
</comment>
<feature type="domain" description="ATP-grasp" evidence="16">
    <location>
        <begin position="144"/>
        <end position="334"/>
    </location>
</feature>
<feature type="active site" evidence="13">
    <location>
        <position position="181"/>
    </location>
</feature>
<dbReference type="NCBIfam" id="TIGR01205">
    <property type="entry name" value="D_ala_D_alaTIGR"/>
    <property type="match status" value="1"/>
</dbReference>
<keyword evidence="6 15" id="KW-0547">Nucleotide-binding</keyword>
<dbReference type="GO" id="GO:0008360">
    <property type="term" value="P:regulation of cell shape"/>
    <property type="evidence" value="ECO:0007669"/>
    <property type="project" value="UniProtKB-KW"/>
</dbReference>
<dbReference type="OrthoDB" id="9813261at2"/>
<dbReference type="Pfam" id="PF07478">
    <property type="entry name" value="Dala_Dala_lig_C"/>
    <property type="match status" value="1"/>
</dbReference>
<keyword evidence="11 12" id="KW-0961">Cell wall biogenesis/degradation</keyword>
<comment type="pathway">
    <text evidence="12">Cell wall biogenesis; peptidoglycan biosynthesis.</text>
</comment>
<dbReference type="InterPro" id="IPR011095">
    <property type="entry name" value="Dala_Dala_lig_C"/>
</dbReference>
<evidence type="ECO:0000256" key="14">
    <source>
        <dbReference type="PIRSR" id="PIRSR039102-3"/>
    </source>
</evidence>
<dbReference type="InterPro" id="IPR013815">
    <property type="entry name" value="ATP_grasp_subdomain_1"/>
</dbReference>
<comment type="function">
    <text evidence="12">Cell wall formation.</text>
</comment>
<evidence type="ECO:0000256" key="7">
    <source>
        <dbReference type="ARBA" id="ARBA00022840"/>
    </source>
</evidence>
<evidence type="ECO:0000256" key="10">
    <source>
        <dbReference type="ARBA" id="ARBA00023211"/>
    </source>
</evidence>
<dbReference type="AlphaFoldDB" id="A0A1G7QDG7"/>
<keyword evidence="10 14" id="KW-0464">Manganese</keyword>
<dbReference type="GO" id="GO:0009252">
    <property type="term" value="P:peptidoglycan biosynthetic process"/>
    <property type="evidence" value="ECO:0007669"/>
    <property type="project" value="UniProtKB-UniRule"/>
</dbReference>
<organism evidence="17 18">
    <name type="scientific">Facklamia miroungae</name>
    <dbReference type="NCBI Taxonomy" id="120956"/>
    <lineage>
        <taxon>Bacteria</taxon>
        <taxon>Bacillati</taxon>
        <taxon>Bacillota</taxon>
        <taxon>Bacilli</taxon>
        <taxon>Lactobacillales</taxon>
        <taxon>Aerococcaceae</taxon>
        <taxon>Facklamia</taxon>
    </lineage>
</organism>
<evidence type="ECO:0000256" key="8">
    <source>
        <dbReference type="ARBA" id="ARBA00022960"/>
    </source>
</evidence>
<evidence type="ECO:0000259" key="16">
    <source>
        <dbReference type="PROSITE" id="PS50975"/>
    </source>
</evidence>
<evidence type="ECO:0000256" key="2">
    <source>
        <dbReference type="ARBA" id="ARBA00004496"/>
    </source>
</evidence>
<dbReference type="Proteomes" id="UP000199708">
    <property type="component" value="Unassembled WGS sequence"/>
</dbReference>
<comment type="cofactor">
    <cofactor evidence="14">
        <name>Mg(2+)</name>
        <dbReference type="ChEBI" id="CHEBI:18420"/>
    </cofactor>
    <cofactor evidence="14">
        <name>Mn(2+)</name>
        <dbReference type="ChEBI" id="CHEBI:29035"/>
    </cofactor>
    <text evidence="14">Binds 2 magnesium or manganese ions per subunit.</text>
</comment>
<dbReference type="Gene3D" id="3.30.1490.20">
    <property type="entry name" value="ATP-grasp fold, A domain"/>
    <property type="match status" value="1"/>
</dbReference>
<dbReference type="Pfam" id="PF01820">
    <property type="entry name" value="Dala_Dala_lig_N"/>
    <property type="match status" value="1"/>
</dbReference>
<keyword evidence="5 12" id="KW-0436">Ligase</keyword>
<dbReference type="PANTHER" id="PTHR23132:SF23">
    <property type="entry name" value="D-ALANINE--D-ALANINE LIGASE B"/>
    <property type="match status" value="1"/>
</dbReference>
<evidence type="ECO:0000256" key="15">
    <source>
        <dbReference type="PROSITE-ProRule" id="PRU00409"/>
    </source>
</evidence>
<protein>
    <recommendedName>
        <fullName evidence="12">D-alanine--D-alanine ligase</fullName>
        <ecNumber evidence="12">6.3.2.4</ecNumber>
    </recommendedName>
    <alternativeName>
        <fullName evidence="12">D-Ala-D-Ala ligase</fullName>
    </alternativeName>
    <alternativeName>
        <fullName evidence="12">D-alanylalanine synthetase</fullName>
    </alternativeName>
</protein>
<feature type="active site" evidence="13">
    <location>
        <position position="13"/>
    </location>
</feature>
<dbReference type="SUPFAM" id="SSF56059">
    <property type="entry name" value="Glutathione synthetase ATP-binding domain-like"/>
    <property type="match status" value="1"/>
</dbReference>
<keyword evidence="4 12" id="KW-0963">Cytoplasm</keyword>
<keyword evidence="7 15" id="KW-0067">ATP-binding</keyword>
<dbReference type="UniPathway" id="UPA00219"/>
<evidence type="ECO:0000256" key="4">
    <source>
        <dbReference type="ARBA" id="ARBA00022490"/>
    </source>
</evidence>
<dbReference type="RefSeq" id="WP_090289153.1">
    <property type="nucleotide sequence ID" value="NZ_FNCK01000002.1"/>
</dbReference>
<dbReference type="GO" id="GO:0005737">
    <property type="term" value="C:cytoplasm"/>
    <property type="evidence" value="ECO:0007669"/>
    <property type="project" value="UniProtKB-SubCell"/>
</dbReference>
<keyword evidence="14" id="KW-0479">Metal-binding</keyword>
<dbReference type="SUPFAM" id="SSF52440">
    <property type="entry name" value="PreATP-grasp domain"/>
    <property type="match status" value="1"/>
</dbReference>
<dbReference type="InterPro" id="IPR011761">
    <property type="entry name" value="ATP-grasp"/>
</dbReference>
<gene>
    <name evidence="12" type="primary">ddl</name>
    <name evidence="17" type="ORF">SAMN05421791_10258</name>
</gene>
<name>A0A1G7QDG7_9LACT</name>
<evidence type="ECO:0000313" key="18">
    <source>
        <dbReference type="Proteomes" id="UP000199708"/>
    </source>
</evidence>
<dbReference type="Gene3D" id="3.40.50.20">
    <property type="match status" value="1"/>
</dbReference>
<evidence type="ECO:0000256" key="9">
    <source>
        <dbReference type="ARBA" id="ARBA00022984"/>
    </source>
</evidence>
<dbReference type="InterPro" id="IPR005905">
    <property type="entry name" value="D_ala_D_ala"/>
</dbReference>
<comment type="subcellular location">
    <subcellularLocation>
        <location evidence="2 12">Cytoplasm</location>
    </subcellularLocation>
</comment>
<evidence type="ECO:0000313" key="17">
    <source>
        <dbReference type="EMBL" id="SDF96597.1"/>
    </source>
</evidence>
<evidence type="ECO:0000256" key="6">
    <source>
        <dbReference type="ARBA" id="ARBA00022741"/>
    </source>
</evidence>
<evidence type="ECO:0000256" key="13">
    <source>
        <dbReference type="PIRSR" id="PIRSR039102-1"/>
    </source>
</evidence>
<dbReference type="GO" id="GO:0005524">
    <property type="term" value="F:ATP binding"/>
    <property type="evidence" value="ECO:0007669"/>
    <property type="project" value="UniProtKB-UniRule"/>
</dbReference>
<sequence length="340" mass="38080">MDIVVLAGGLSDERDVSLSSGSQISNALIKNGHRVLLLDLYIGMKDVREFEEAYRLYGKSKYTYRVPKKAPDLQKMIRENQNRTNQIGMNVISICQSADIVFLGLHGGIGENGVLQALFDLYQIKYTGSDYKGSLLAMDKIVSKEIMVANNIPTPEWWVIEDYDEVNMEAPAVVKPNDNGSSIGVEIVDEQSQLMASINQAKKYSDKILVEKKIIGREFSVGILGNQALPVIELIPKEGFYDYSNKYQAGATEEITPANLQPNLSKKMQQIALKIFRKLDLKVYGRVDFLMNSENDIYCIEVNSLPGMTPTSLLPQEALAKGICYEELCQQIVELSLEKY</sequence>
<dbReference type="HAMAP" id="MF_00047">
    <property type="entry name" value="Dala_Dala_lig"/>
    <property type="match status" value="1"/>
</dbReference>
<evidence type="ECO:0000256" key="12">
    <source>
        <dbReference type="HAMAP-Rule" id="MF_00047"/>
    </source>
</evidence>
<dbReference type="InterPro" id="IPR011127">
    <property type="entry name" value="Dala_Dala_lig_N"/>
</dbReference>
<dbReference type="GO" id="GO:0008716">
    <property type="term" value="F:D-alanine-D-alanine ligase activity"/>
    <property type="evidence" value="ECO:0007669"/>
    <property type="project" value="UniProtKB-UniRule"/>
</dbReference>
<proteinExistence type="inferred from homology"/>
<evidence type="ECO:0000256" key="11">
    <source>
        <dbReference type="ARBA" id="ARBA00023316"/>
    </source>
</evidence>
<dbReference type="PIRSF" id="PIRSF039102">
    <property type="entry name" value="Ddl/VanB"/>
    <property type="match status" value="1"/>
</dbReference>
<dbReference type="PROSITE" id="PS00844">
    <property type="entry name" value="DALA_DALA_LIGASE_2"/>
    <property type="match status" value="1"/>
</dbReference>
<keyword evidence="8 12" id="KW-0133">Cell shape</keyword>
<dbReference type="InterPro" id="IPR016185">
    <property type="entry name" value="PreATP-grasp_dom_sf"/>
</dbReference>
<dbReference type="PROSITE" id="PS00843">
    <property type="entry name" value="DALA_DALA_LIGASE_1"/>
    <property type="match status" value="1"/>
</dbReference>
<dbReference type="Gene3D" id="3.30.470.20">
    <property type="entry name" value="ATP-grasp fold, B domain"/>
    <property type="match status" value="1"/>
</dbReference>
<dbReference type="EC" id="6.3.2.4" evidence="12"/>
<evidence type="ECO:0000256" key="1">
    <source>
        <dbReference type="ARBA" id="ARBA00001936"/>
    </source>
</evidence>
<feature type="binding site" evidence="14">
    <location>
        <position position="301"/>
    </location>
    <ligand>
        <name>Mg(2+)</name>
        <dbReference type="ChEBI" id="CHEBI:18420"/>
        <label>1</label>
    </ligand>
</feature>
<comment type="catalytic activity">
    <reaction evidence="12">
        <text>2 D-alanine + ATP = D-alanyl-D-alanine + ADP + phosphate + H(+)</text>
        <dbReference type="Rhea" id="RHEA:11224"/>
        <dbReference type="ChEBI" id="CHEBI:15378"/>
        <dbReference type="ChEBI" id="CHEBI:30616"/>
        <dbReference type="ChEBI" id="CHEBI:43474"/>
        <dbReference type="ChEBI" id="CHEBI:57416"/>
        <dbReference type="ChEBI" id="CHEBI:57822"/>
        <dbReference type="ChEBI" id="CHEBI:456216"/>
        <dbReference type="EC" id="6.3.2.4"/>
    </reaction>
</comment>
<comment type="cofactor">
    <cofactor evidence="1">
        <name>Mn(2+)</name>
        <dbReference type="ChEBI" id="CHEBI:29035"/>
    </cofactor>
</comment>
<accession>A0A1G7QDG7</accession>
<dbReference type="NCBIfam" id="NF002378">
    <property type="entry name" value="PRK01372.1"/>
    <property type="match status" value="1"/>
</dbReference>
<dbReference type="InterPro" id="IPR000291">
    <property type="entry name" value="D-Ala_lig_Van_CS"/>
</dbReference>
<dbReference type="GO" id="GO:0046872">
    <property type="term" value="F:metal ion binding"/>
    <property type="evidence" value="ECO:0007669"/>
    <property type="project" value="UniProtKB-KW"/>
</dbReference>
<dbReference type="EMBL" id="FNCK01000002">
    <property type="protein sequence ID" value="SDF96597.1"/>
    <property type="molecule type" value="Genomic_DNA"/>
</dbReference>